<dbReference type="EMBL" id="WQMS01000016">
    <property type="protein sequence ID" value="MVO78920.1"/>
    <property type="molecule type" value="Genomic_DNA"/>
</dbReference>
<dbReference type="PANTHER" id="PTHR13847:SF289">
    <property type="entry name" value="GLYCINE OXIDASE"/>
    <property type="match status" value="1"/>
</dbReference>
<evidence type="ECO:0000256" key="1">
    <source>
        <dbReference type="ARBA" id="ARBA00023002"/>
    </source>
</evidence>
<dbReference type="Gene3D" id="3.50.50.60">
    <property type="entry name" value="FAD/NAD(P)-binding domain"/>
    <property type="match status" value="2"/>
</dbReference>
<dbReference type="GO" id="GO:0016491">
    <property type="term" value="F:oxidoreductase activity"/>
    <property type="evidence" value="ECO:0007669"/>
    <property type="project" value="UniProtKB-KW"/>
</dbReference>
<reference evidence="3 4" key="1">
    <citation type="submission" date="2019-12" db="EMBL/GenBank/DDBJ databases">
        <authorList>
            <person name="Huq M.A."/>
        </authorList>
    </citation>
    <scope>NUCLEOTIDE SEQUENCE [LARGE SCALE GENOMIC DNA]</scope>
    <source>
        <strain evidence="3 4">MAH-20</strain>
    </source>
</reference>
<evidence type="ECO:0000313" key="4">
    <source>
        <dbReference type="Proteomes" id="UP000441389"/>
    </source>
</evidence>
<keyword evidence="1" id="KW-0560">Oxidoreductase</keyword>
<dbReference type="AlphaFoldDB" id="A0A6I4J2S2"/>
<protein>
    <submittedName>
        <fullName evidence="3">FAD-dependent oxidoreductase</fullName>
    </submittedName>
</protein>
<dbReference type="Proteomes" id="UP000441389">
    <property type="component" value="Unassembled WGS sequence"/>
</dbReference>
<accession>A0A6I4J2S2</accession>
<comment type="caution">
    <text evidence="3">The sequence shown here is derived from an EMBL/GenBank/DDBJ whole genome shotgun (WGS) entry which is preliminary data.</text>
</comment>
<organism evidence="3 4">
    <name type="scientific">Sphingomonas horti</name>
    <dbReference type="NCBI Taxonomy" id="2682842"/>
    <lineage>
        <taxon>Bacteria</taxon>
        <taxon>Pseudomonadati</taxon>
        <taxon>Pseudomonadota</taxon>
        <taxon>Alphaproteobacteria</taxon>
        <taxon>Sphingomonadales</taxon>
        <taxon>Sphingomonadaceae</taxon>
        <taxon>Sphingomonas</taxon>
    </lineage>
</organism>
<sequence length="425" mass="44958">MQTDFGLSVGPATAVVIGGGVVGLATALSLQLDGMATTLIDMPSDSPAASWGNAGHIAIEQVEPLASRAAIRSMPGRLFWRGGALSLPPRDLLAWVPFAMRLLAAASPARFAVGCAALTGALEDAMGAWKRLLEQVSARELLLEDGHFIVWETDRSARAGRARWAAANTGRATFRDATPDELSELAKLTRGPIAGAVRFSGSGQISDLDALAQALIGGFKKAGGARVEARIDHIAVEGGRAVALQASGTRHQASAIVVTAGAASRALLEPIGHGVPLIAERGYHIQSQDTAWPMGTPPVVFEDRSMIVTRFRSGLRAASFVEFGRLGRAADARKWARLRKHVAELGLSFDQPGREWMGARPTLPDYLPAIGRSRRAGNLFYAFGHQHLGLTLAAATAEAVRALVAGKTTPFDIRPFDIDRFRGGA</sequence>
<dbReference type="PANTHER" id="PTHR13847">
    <property type="entry name" value="SARCOSINE DEHYDROGENASE-RELATED"/>
    <property type="match status" value="1"/>
</dbReference>
<dbReference type="SUPFAM" id="SSF51905">
    <property type="entry name" value="FAD/NAD(P)-binding domain"/>
    <property type="match status" value="1"/>
</dbReference>
<dbReference type="Gene3D" id="3.30.9.10">
    <property type="entry name" value="D-Amino Acid Oxidase, subunit A, domain 2"/>
    <property type="match status" value="1"/>
</dbReference>
<dbReference type="InterPro" id="IPR036188">
    <property type="entry name" value="FAD/NAD-bd_sf"/>
</dbReference>
<evidence type="ECO:0000259" key="2">
    <source>
        <dbReference type="Pfam" id="PF01266"/>
    </source>
</evidence>
<evidence type="ECO:0000313" key="3">
    <source>
        <dbReference type="EMBL" id="MVO78920.1"/>
    </source>
</evidence>
<gene>
    <name evidence="3" type="ORF">GON01_13375</name>
</gene>
<dbReference type="InterPro" id="IPR006076">
    <property type="entry name" value="FAD-dep_OxRdtase"/>
</dbReference>
<name>A0A6I4J2S2_9SPHN</name>
<feature type="domain" description="FAD dependent oxidoreductase" evidence="2">
    <location>
        <begin position="14"/>
        <end position="401"/>
    </location>
</feature>
<keyword evidence="4" id="KW-1185">Reference proteome</keyword>
<dbReference type="Pfam" id="PF01266">
    <property type="entry name" value="DAO"/>
    <property type="match status" value="1"/>
</dbReference>
<dbReference type="RefSeq" id="WP_157027873.1">
    <property type="nucleotide sequence ID" value="NZ_WQMS01000016.1"/>
</dbReference>
<dbReference type="GO" id="GO:0005737">
    <property type="term" value="C:cytoplasm"/>
    <property type="evidence" value="ECO:0007669"/>
    <property type="project" value="TreeGrafter"/>
</dbReference>
<proteinExistence type="predicted"/>